<feature type="transmembrane region" description="Helical" evidence="1">
    <location>
        <begin position="40"/>
        <end position="62"/>
    </location>
</feature>
<organism evidence="2 3">
    <name type="scientific">Lentibacillus populi</name>
    <dbReference type="NCBI Taxonomy" id="1827502"/>
    <lineage>
        <taxon>Bacteria</taxon>
        <taxon>Bacillati</taxon>
        <taxon>Bacillota</taxon>
        <taxon>Bacilli</taxon>
        <taxon>Bacillales</taxon>
        <taxon>Bacillaceae</taxon>
        <taxon>Lentibacillus</taxon>
    </lineage>
</organism>
<dbReference type="EMBL" id="BMJD01000033">
    <property type="protein sequence ID" value="GGB53018.1"/>
    <property type="molecule type" value="Genomic_DNA"/>
</dbReference>
<feature type="transmembrane region" description="Helical" evidence="1">
    <location>
        <begin position="15"/>
        <end position="33"/>
    </location>
</feature>
<evidence type="ECO:0000256" key="1">
    <source>
        <dbReference type="SAM" id="Phobius"/>
    </source>
</evidence>
<evidence type="ECO:0000313" key="2">
    <source>
        <dbReference type="EMBL" id="GGB53018.1"/>
    </source>
</evidence>
<protein>
    <submittedName>
        <fullName evidence="2">Uncharacterized protein</fullName>
    </submittedName>
</protein>
<keyword evidence="3" id="KW-1185">Reference proteome</keyword>
<comment type="caution">
    <text evidence="2">The sequence shown here is derived from an EMBL/GenBank/DDBJ whole genome shotgun (WGS) entry which is preliminary data.</text>
</comment>
<dbReference type="RefSeq" id="WP_188725519.1">
    <property type="nucleotide sequence ID" value="NZ_BMJD01000033.1"/>
</dbReference>
<reference evidence="2" key="1">
    <citation type="journal article" date="2014" name="Int. J. Syst. Evol. Microbiol.">
        <title>Complete genome sequence of Corynebacterium casei LMG S-19264T (=DSM 44701T), isolated from a smear-ripened cheese.</title>
        <authorList>
            <consortium name="US DOE Joint Genome Institute (JGI-PGF)"/>
            <person name="Walter F."/>
            <person name="Albersmeier A."/>
            <person name="Kalinowski J."/>
            <person name="Ruckert C."/>
        </authorList>
    </citation>
    <scope>NUCLEOTIDE SEQUENCE</scope>
    <source>
        <strain evidence="2">CGMCC 1.15454</strain>
    </source>
</reference>
<proteinExistence type="predicted"/>
<keyword evidence="1" id="KW-0812">Transmembrane</keyword>
<name>A0A9W5TZW3_9BACI</name>
<reference evidence="2" key="2">
    <citation type="submission" date="2020-09" db="EMBL/GenBank/DDBJ databases">
        <authorList>
            <person name="Sun Q."/>
            <person name="Zhou Y."/>
        </authorList>
    </citation>
    <scope>NUCLEOTIDE SEQUENCE</scope>
    <source>
        <strain evidence="2">CGMCC 1.15454</strain>
    </source>
</reference>
<sequence>MKKFNNQIAPSTFRGSYYSFIPIMFPGLLLFIFSQSMGPANLVLGVSIGSFYVALIVFIFFIKPQVTITDNIIITKWFYSEKLLKADLIKKIVFVNSNSIHIYKKNKKLPIQLSFMYGFMTKLLFSKLEAYAKRNKIILEQRAIVHTQN</sequence>
<evidence type="ECO:0000313" key="3">
    <source>
        <dbReference type="Proteomes" id="UP000621492"/>
    </source>
</evidence>
<accession>A0A9W5TZW3</accession>
<keyword evidence="1" id="KW-1133">Transmembrane helix</keyword>
<dbReference type="Proteomes" id="UP000621492">
    <property type="component" value="Unassembled WGS sequence"/>
</dbReference>
<keyword evidence="1" id="KW-0472">Membrane</keyword>
<dbReference type="AlphaFoldDB" id="A0A9W5TZW3"/>
<gene>
    <name evidence="2" type="ORF">GCM10011409_33250</name>
</gene>